<comment type="caution">
    <text evidence="7">The sequence shown here is derived from an EMBL/GenBank/DDBJ whole genome shotgun (WGS) entry which is preliminary data.</text>
</comment>
<dbReference type="Gene3D" id="3.90.79.10">
    <property type="entry name" value="Nucleoside Triphosphate Pyrophosphohydrolase"/>
    <property type="match status" value="1"/>
</dbReference>
<dbReference type="InterPro" id="IPR000086">
    <property type="entry name" value="NUDIX_hydrolase_dom"/>
</dbReference>
<dbReference type="PRINTS" id="PR00502">
    <property type="entry name" value="NUDIXFAMILY"/>
</dbReference>
<dbReference type="Proteomes" id="UP000635606">
    <property type="component" value="Unassembled WGS sequence"/>
</dbReference>
<evidence type="ECO:0000259" key="6">
    <source>
        <dbReference type="PROSITE" id="PS51462"/>
    </source>
</evidence>
<comment type="similarity">
    <text evidence="2 5">Belongs to the Nudix hydrolase family.</text>
</comment>
<keyword evidence="4" id="KW-0460">Magnesium</keyword>
<evidence type="ECO:0000256" key="3">
    <source>
        <dbReference type="ARBA" id="ARBA00022801"/>
    </source>
</evidence>
<gene>
    <name evidence="7" type="ORF">Voc01_014690</name>
</gene>
<protein>
    <submittedName>
        <fullName evidence="7">ADP-ribose pyrophosphatase</fullName>
    </submittedName>
</protein>
<dbReference type="EMBL" id="BOPH01000018">
    <property type="protein sequence ID" value="GIJ66552.1"/>
    <property type="molecule type" value="Genomic_DNA"/>
</dbReference>
<name>A0A8J4EC65_9ACTN</name>
<dbReference type="PANTHER" id="PTHR43046">
    <property type="entry name" value="GDP-MANNOSE MANNOSYL HYDROLASE"/>
    <property type="match status" value="1"/>
</dbReference>
<evidence type="ECO:0000256" key="4">
    <source>
        <dbReference type="ARBA" id="ARBA00022842"/>
    </source>
</evidence>
<organism evidence="7 8">
    <name type="scientific">Virgisporangium ochraceum</name>
    <dbReference type="NCBI Taxonomy" id="65505"/>
    <lineage>
        <taxon>Bacteria</taxon>
        <taxon>Bacillati</taxon>
        <taxon>Actinomycetota</taxon>
        <taxon>Actinomycetes</taxon>
        <taxon>Micromonosporales</taxon>
        <taxon>Micromonosporaceae</taxon>
        <taxon>Virgisporangium</taxon>
    </lineage>
</organism>
<feature type="domain" description="Nudix hydrolase" evidence="6">
    <location>
        <begin position="12"/>
        <end position="142"/>
    </location>
</feature>
<evidence type="ECO:0000256" key="2">
    <source>
        <dbReference type="ARBA" id="ARBA00005582"/>
    </source>
</evidence>
<dbReference type="PROSITE" id="PS51462">
    <property type="entry name" value="NUDIX"/>
    <property type="match status" value="1"/>
</dbReference>
<proteinExistence type="inferred from homology"/>
<keyword evidence="3 5" id="KW-0378">Hydrolase</keyword>
<evidence type="ECO:0000313" key="7">
    <source>
        <dbReference type="EMBL" id="GIJ66552.1"/>
    </source>
</evidence>
<evidence type="ECO:0000256" key="5">
    <source>
        <dbReference type="RuleBase" id="RU003476"/>
    </source>
</evidence>
<dbReference type="InterPro" id="IPR015797">
    <property type="entry name" value="NUDIX_hydrolase-like_dom_sf"/>
</dbReference>
<dbReference type="InterPro" id="IPR020476">
    <property type="entry name" value="Nudix_hydrolase"/>
</dbReference>
<dbReference type="CDD" id="cd18876">
    <property type="entry name" value="NUDIX_Hydrolase"/>
    <property type="match status" value="1"/>
</dbReference>
<dbReference type="AlphaFoldDB" id="A0A8J4EC65"/>
<reference evidence="7" key="1">
    <citation type="submission" date="2021-01" db="EMBL/GenBank/DDBJ databases">
        <title>Whole genome shotgun sequence of Virgisporangium ochraceum NBRC 16418.</title>
        <authorList>
            <person name="Komaki H."/>
            <person name="Tamura T."/>
        </authorList>
    </citation>
    <scope>NUCLEOTIDE SEQUENCE</scope>
    <source>
        <strain evidence="7">NBRC 16418</strain>
    </source>
</reference>
<evidence type="ECO:0000256" key="1">
    <source>
        <dbReference type="ARBA" id="ARBA00001946"/>
    </source>
</evidence>
<dbReference type="PROSITE" id="PS00893">
    <property type="entry name" value="NUDIX_BOX"/>
    <property type="match status" value="1"/>
</dbReference>
<accession>A0A8J4EC65</accession>
<sequence>MLSDEDYFASLPTFFAGAAGFFTDPAGDVLLVKPNYRDTWGFPGGVLEAGETPDEGAAREVLEEIGLRVEVGRLLVVDWVLPYGTAPRSMVHFLFDCGTVEAPPGGFALQVEELDEARFVRPDEAAGLLAPRVAPRVDAALRARSTGGTEYLTDSR</sequence>
<dbReference type="GO" id="GO:0016787">
    <property type="term" value="F:hydrolase activity"/>
    <property type="evidence" value="ECO:0007669"/>
    <property type="project" value="UniProtKB-KW"/>
</dbReference>
<dbReference type="InterPro" id="IPR020084">
    <property type="entry name" value="NUDIX_hydrolase_CS"/>
</dbReference>
<keyword evidence="8" id="KW-1185">Reference proteome</keyword>
<evidence type="ECO:0000313" key="8">
    <source>
        <dbReference type="Proteomes" id="UP000635606"/>
    </source>
</evidence>
<dbReference type="RefSeq" id="WP_203926512.1">
    <property type="nucleotide sequence ID" value="NZ_BOPH01000018.1"/>
</dbReference>
<comment type="cofactor">
    <cofactor evidence="1">
        <name>Mg(2+)</name>
        <dbReference type="ChEBI" id="CHEBI:18420"/>
    </cofactor>
</comment>
<dbReference type="SUPFAM" id="SSF55811">
    <property type="entry name" value="Nudix"/>
    <property type="match status" value="1"/>
</dbReference>
<dbReference type="Pfam" id="PF00293">
    <property type="entry name" value="NUDIX"/>
    <property type="match status" value="1"/>
</dbReference>
<dbReference type="PANTHER" id="PTHR43046:SF12">
    <property type="entry name" value="GDP-MANNOSE MANNOSYL HYDROLASE"/>
    <property type="match status" value="1"/>
</dbReference>